<comment type="caution">
    <text evidence="9">The sequence shown here is derived from an EMBL/GenBank/DDBJ whole genome shotgun (WGS) entry which is preliminary data.</text>
</comment>
<evidence type="ECO:0000256" key="1">
    <source>
        <dbReference type="ARBA" id="ARBA00004651"/>
    </source>
</evidence>
<dbReference type="EMBL" id="VFFF01000001">
    <property type="protein sequence ID" value="TNY32302.1"/>
    <property type="molecule type" value="Genomic_DNA"/>
</dbReference>
<comment type="similarity">
    <text evidence="7">Belongs to the glycosyltransferase 87 family.</text>
</comment>
<keyword evidence="6 8" id="KW-0472">Membrane</keyword>
<dbReference type="OrthoDB" id="7679563at2"/>
<feature type="transmembrane region" description="Helical" evidence="8">
    <location>
        <begin position="93"/>
        <end position="117"/>
    </location>
</feature>
<dbReference type="AlphaFoldDB" id="A0A5C5GBZ2"/>
<name>A0A5C5GBZ2_9RHOB</name>
<evidence type="ECO:0000256" key="7">
    <source>
        <dbReference type="ARBA" id="ARBA00024033"/>
    </source>
</evidence>
<keyword evidence="10" id="KW-1185">Reference proteome</keyword>
<keyword evidence="2" id="KW-1003">Cell membrane</keyword>
<feature type="transmembrane region" description="Helical" evidence="8">
    <location>
        <begin position="272"/>
        <end position="290"/>
    </location>
</feature>
<gene>
    <name evidence="9" type="ORF">FHY64_03120</name>
</gene>
<evidence type="ECO:0000256" key="8">
    <source>
        <dbReference type="SAM" id="Phobius"/>
    </source>
</evidence>
<evidence type="ECO:0000256" key="4">
    <source>
        <dbReference type="ARBA" id="ARBA00022692"/>
    </source>
</evidence>
<keyword evidence="4 8" id="KW-0812">Transmembrane</keyword>
<organism evidence="9 10">
    <name type="scientific">Pelagovum pacificum</name>
    <dbReference type="NCBI Taxonomy" id="2588711"/>
    <lineage>
        <taxon>Bacteria</taxon>
        <taxon>Pseudomonadati</taxon>
        <taxon>Pseudomonadota</taxon>
        <taxon>Alphaproteobacteria</taxon>
        <taxon>Rhodobacterales</taxon>
        <taxon>Paracoccaceae</taxon>
        <taxon>Pelagovum</taxon>
    </lineage>
</organism>
<sequence length="407" mass="43000">MTHDTPKRWPVTPGTFRIAMAMLVLFAGITAARMAGFGSAEMVDYHVFRLAGALTLDGRVTEAYDFATFAEEQARLPGATLFMPWTYPPQFNLVTAALASVPAWLGLLLWTVPLLLAFAALTLRIDRRAGMLALMLVLPAIAVSIRSGQNGLLSACLVALAASATLSGNARREGLSLALLAYKPHLCIGLGAAALFAGRFRTIAIATGALAVILALSTLLLGLPVWTAVAESVARSGEHLTSGEYPLFRMTSVFASALSVGLPSSVSMICQGLFALVALTAVGYAIRAGWAPRRQVALAIFATYSVSPYNYDYDVVGLAIALAIAWPDLESTLDVTARRLFCITTLVVTGWGLLATGLQQGLPGAPALIAPQGLLFAGLAAVTLWTFHRVETRPETSPNATRADVLI</sequence>
<evidence type="ECO:0000256" key="5">
    <source>
        <dbReference type="ARBA" id="ARBA00022989"/>
    </source>
</evidence>
<evidence type="ECO:0000313" key="9">
    <source>
        <dbReference type="EMBL" id="TNY32302.1"/>
    </source>
</evidence>
<dbReference type="InterPro" id="IPR018584">
    <property type="entry name" value="GT87"/>
</dbReference>
<dbReference type="GO" id="GO:0005886">
    <property type="term" value="C:plasma membrane"/>
    <property type="evidence" value="ECO:0007669"/>
    <property type="project" value="UniProtKB-SubCell"/>
</dbReference>
<dbReference type="GO" id="GO:0016758">
    <property type="term" value="F:hexosyltransferase activity"/>
    <property type="evidence" value="ECO:0007669"/>
    <property type="project" value="InterPro"/>
</dbReference>
<feature type="transmembrane region" description="Helical" evidence="8">
    <location>
        <begin position="129"/>
        <end position="145"/>
    </location>
</feature>
<dbReference type="RefSeq" id="WP_140192981.1">
    <property type="nucleotide sequence ID" value="NZ_CP065915.1"/>
</dbReference>
<feature type="transmembrane region" description="Helical" evidence="8">
    <location>
        <begin position="340"/>
        <end position="362"/>
    </location>
</feature>
<feature type="transmembrane region" description="Helical" evidence="8">
    <location>
        <begin position="203"/>
        <end position="226"/>
    </location>
</feature>
<protein>
    <submittedName>
        <fullName evidence="9">DUF2029 domain-containing protein</fullName>
    </submittedName>
</protein>
<comment type="subcellular location">
    <subcellularLocation>
        <location evidence="1">Cell membrane</location>
        <topology evidence="1">Multi-pass membrane protein</topology>
    </subcellularLocation>
</comment>
<proteinExistence type="inferred from homology"/>
<keyword evidence="3" id="KW-0808">Transferase</keyword>
<evidence type="ECO:0000256" key="6">
    <source>
        <dbReference type="ARBA" id="ARBA00023136"/>
    </source>
</evidence>
<evidence type="ECO:0000256" key="2">
    <source>
        <dbReference type="ARBA" id="ARBA00022475"/>
    </source>
</evidence>
<evidence type="ECO:0000313" key="10">
    <source>
        <dbReference type="Proteomes" id="UP000314011"/>
    </source>
</evidence>
<keyword evidence="5 8" id="KW-1133">Transmembrane helix</keyword>
<reference evidence="9 10" key="1">
    <citation type="submission" date="2019-06" db="EMBL/GenBank/DDBJ databases">
        <title>Genome of new Rhodobacteraceae sp. SM1903.</title>
        <authorList>
            <person name="Ren X."/>
        </authorList>
    </citation>
    <scope>NUCLEOTIDE SEQUENCE [LARGE SCALE GENOMIC DNA]</scope>
    <source>
        <strain evidence="9 10">SM1903</strain>
    </source>
</reference>
<evidence type="ECO:0000256" key="3">
    <source>
        <dbReference type="ARBA" id="ARBA00022679"/>
    </source>
</evidence>
<dbReference type="Proteomes" id="UP000314011">
    <property type="component" value="Unassembled WGS sequence"/>
</dbReference>
<feature type="transmembrane region" description="Helical" evidence="8">
    <location>
        <begin position="368"/>
        <end position="387"/>
    </location>
</feature>
<accession>A0A5C5GBZ2</accession>
<dbReference type="Pfam" id="PF09594">
    <property type="entry name" value="GT87"/>
    <property type="match status" value="1"/>
</dbReference>
<feature type="transmembrane region" description="Helical" evidence="8">
    <location>
        <begin position="177"/>
        <end position="197"/>
    </location>
</feature>